<name>A0A0V0QR22_PSEPJ</name>
<comment type="caution">
    <text evidence="13">The sequence shown here is derived from an EMBL/GenBank/DDBJ whole genome shotgun (WGS) entry which is preliminary data.</text>
</comment>
<dbReference type="InterPro" id="IPR050660">
    <property type="entry name" value="NEK_Ser/Thr_kinase"/>
</dbReference>
<evidence type="ECO:0000256" key="7">
    <source>
        <dbReference type="ARBA" id="ARBA00047899"/>
    </source>
</evidence>
<comment type="catalytic activity">
    <reaction evidence="7">
        <text>L-threonyl-[protein] + ATP = O-phospho-L-threonyl-[protein] + ADP + H(+)</text>
        <dbReference type="Rhea" id="RHEA:46608"/>
        <dbReference type="Rhea" id="RHEA-COMP:11060"/>
        <dbReference type="Rhea" id="RHEA-COMP:11605"/>
        <dbReference type="ChEBI" id="CHEBI:15378"/>
        <dbReference type="ChEBI" id="CHEBI:30013"/>
        <dbReference type="ChEBI" id="CHEBI:30616"/>
        <dbReference type="ChEBI" id="CHEBI:61977"/>
        <dbReference type="ChEBI" id="CHEBI:456216"/>
        <dbReference type="EC" id="2.7.11.1"/>
    </reaction>
</comment>
<evidence type="ECO:0000256" key="8">
    <source>
        <dbReference type="ARBA" id="ARBA00048679"/>
    </source>
</evidence>
<dbReference type="GO" id="GO:0005524">
    <property type="term" value="F:ATP binding"/>
    <property type="evidence" value="ECO:0007669"/>
    <property type="project" value="UniProtKB-KW"/>
</dbReference>
<evidence type="ECO:0000313" key="14">
    <source>
        <dbReference type="Proteomes" id="UP000054937"/>
    </source>
</evidence>
<dbReference type="InParanoid" id="A0A0V0QR22"/>
<dbReference type="Pfam" id="PF04146">
    <property type="entry name" value="YTH"/>
    <property type="match status" value="1"/>
</dbReference>
<keyword evidence="6" id="KW-0067">ATP-binding</keyword>
<dbReference type="InterPro" id="IPR007275">
    <property type="entry name" value="YTH_domain"/>
</dbReference>
<dbReference type="Gene3D" id="3.30.200.20">
    <property type="entry name" value="Phosphorylase Kinase, domain 1"/>
    <property type="match status" value="1"/>
</dbReference>
<keyword evidence="14" id="KW-1185">Reference proteome</keyword>
<dbReference type="EMBL" id="LDAU01000111">
    <property type="protein sequence ID" value="KRX04754.1"/>
    <property type="molecule type" value="Genomic_DNA"/>
</dbReference>
<dbReference type="SMART" id="SM00220">
    <property type="entry name" value="S_TKc"/>
    <property type="match status" value="1"/>
</dbReference>
<evidence type="ECO:0000256" key="3">
    <source>
        <dbReference type="ARBA" id="ARBA00022679"/>
    </source>
</evidence>
<evidence type="ECO:0000259" key="12">
    <source>
        <dbReference type="PROSITE" id="PS50882"/>
    </source>
</evidence>
<feature type="domain" description="YTH" evidence="12">
    <location>
        <begin position="15"/>
        <end position="144"/>
    </location>
</feature>
<feature type="coiled-coil region" evidence="9">
    <location>
        <begin position="249"/>
        <end position="315"/>
    </location>
</feature>
<dbReference type="PROSITE" id="PS50882">
    <property type="entry name" value="YTH"/>
    <property type="match status" value="1"/>
</dbReference>
<dbReference type="Proteomes" id="UP000054937">
    <property type="component" value="Unassembled WGS sequence"/>
</dbReference>
<dbReference type="PROSITE" id="PS00108">
    <property type="entry name" value="PROTEIN_KINASE_ST"/>
    <property type="match status" value="1"/>
</dbReference>
<evidence type="ECO:0000256" key="1">
    <source>
        <dbReference type="ARBA" id="ARBA00012513"/>
    </source>
</evidence>
<protein>
    <recommendedName>
        <fullName evidence="1">non-specific serine/threonine protein kinase</fullName>
        <ecNumber evidence="1">2.7.11.1</ecNumber>
    </recommendedName>
</protein>
<accession>A0A0V0QR22</accession>
<dbReference type="GO" id="GO:0004674">
    <property type="term" value="F:protein serine/threonine kinase activity"/>
    <property type="evidence" value="ECO:0007669"/>
    <property type="project" value="UniProtKB-KW"/>
</dbReference>
<keyword evidence="3" id="KW-0808">Transferase</keyword>
<organism evidence="13 14">
    <name type="scientific">Pseudocohnilembus persalinus</name>
    <name type="common">Ciliate</name>
    <dbReference type="NCBI Taxonomy" id="266149"/>
    <lineage>
        <taxon>Eukaryota</taxon>
        <taxon>Sar</taxon>
        <taxon>Alveolata</taxon>
        <taxon>Ciliophora</taxon>
        <taxon>Intramacronucleata</taxon>
        <taxon>Oligohymenophorea</taxon>
        <taxon>Scuticociliatia</taxon>
        <taxon>Philasterida</taxon>
        <taxon>Pseudocohnilembidae</taxon>
        <taxon>Pseudocohnilembus</taxon>
    </lineage>
</organism>
<evidence type="ECO:0000256" key="6">
    <source>
        <dbReference type="ARBA" id="ARBA00022840"/>
    </source>
</evidence>
<dbReference type="Pfam" id="PF00069">
    <property type="entry name" value="Pkinase"/>
    <property type="match status" value="1"/>
</dbReference>
<evidence type="ECO:0000256" key="2">
    <source>
        <dbReference type="ARBA" id="ARBA00022527"/>
    </source>
</evidence>
<reference evidence="13 14" key="1">
    <citation type="journal article" date="2015" name="Sci. Rep.">
        <title>Genome of the facultative scuticociliatosis pathogen Pseudocohnilembus persalinus provides insight into its virulence through horizontal gene transfer.</title>
        <authorList>
            <person name="Xiong J."/>
            <person name="Wang G."/>
            <person name="Cheng J."/>
            <person name="Tian M."/>
            <person name="Pan X."/>
            <person name="Warren A."/>
            <person name="Jiang C."/>
            <person name="Yuan D."/>
            <person name="Miao W."/>
        </authorList>
    </citation>
    <scope>NUCLEOTIDE SEQUENCE [LARGE SCALE GENOMIC DNA]</scope>
    <source>
        <strain evidence="13">36N120E</strain>
    </source>
</reference>
<feature type="compositionally biased region" description="Low complexity" evidence="10">
    <location>
        <begin position="169"/>
        <end position="192"/>
    </location>
</feature>
<gene>
    <name evidence="13" type="ORF">PPERSA_11810</name>
</gene>
<evidence type="ECO:0000256" key="4">
    <source>
        <dbReference type="ARBA" id="ARBA00022741"/>
    </source>
</evidence>
<dbReference type="PANTHER" id="PTHR43671">
    <property type="entry name" value="SERINE/THREONINE-PROTEIN KINASE NEK"/>
    <property type="match status" value="1"/>
</dbReference>
<feature type="domain" description="Protein kinase" evidence="11">
    <location>
        <begin position="382"/>
        <end position="838"/>
    </location>
</feature>
<feature type="region of interest" description="Disordered" evidence="10">
    <location>
        <begin position="158"/>
        <end position="192"/>
    </location>
</feature>
<sequence length="842" mass="98800">MEDLEGIDQQHNFQRQKFFLIEAPENVINNSQKGRYWKTFSNICRKLNESFEQKYEVLIFFRSRGNNAFKGCAKQLEKGYILDGQMDERKACYMIEVKWIYKTEINIRDINDIIHTIDPTTYGERIQQGSVLYHKIGQKILNFGKQFQLSQNKKVQIRQQTMQKKYRMRSPSPSQNRGSSNQSNNSNRQINISNSGCSYAAMQKSSSGSVDNNQQIQIGQLEQNETQNYKDINKSKDSQINMVQQQKPFKGNQDLVNEYEAEIKKLQNDVKNKNQIIQTLQQKQIIELQNYEIKILKLEQQLKDYQDILKKNDIKDYFKQNLEMNLPKILDDEKIDKIVKDNIIKNELQLKLLEDMTSNSSRNSQKIQNLQKILYYIPANQYVEQQYLRKGGFASIYKGIIKRNRQTQMASNSMSISDELQHHIPYEDFNTYDQIIEEECVIKKFCVNLDNMEQIKFFFHEILMLAKIPIHKNIIKVLGYSVNYEELKNQQFKIMEKKLECKIFLEYAQEGNLHDFILKNKGFQQLRHKAQQLDQAPNSVQQQIDLQNQSQQQQQLLQQQLQSLSAENRVLYLSAQSNEYSLQQQQLLSQLNQPNNNSNNITNNNNNFSETYPEIQMDGNNEYNDQFPQVLAKAQSNNVIIDQNLISSGNFNANNTQISQQSTNSSSKVLKIDPNIKQVRQIKLKMCIQISDGLMELHKNNIMHLDIKPDNILINKAWTAKITDFGISKQIESTKVTSIIGQTIRYMPHEYQSEVVSHKTDIWSLGCIFYFIFSEQEPWSGCTNLQIAKRLNEKCDFFQNNNMEKCDLISDVLKHCLVHDHKKRWDAFQINLELRKLLDQLE</sequence>
<dbReference type="AlphaFoldDB" id="A0A0V0QR22"/>
<evidence type="ECO:0000256" key="5">
    <source>
        <dbReference type="ARBA" id="ARBA00022777"/>
    </source>
</evidence>
<dbReference type="Gene3D" id="1.10.510.10">
    <property type="entry name" value="Transferase(Phosphotransferase) domain 1"/>
    <property type="match status" value="1"/>
</dbReference>
<evidence type="ECO:0000259" key="11">
    <source>
        <dbReference type="PROSITE" id="PS50011"/>
    </source>
</evidence>
<keyword evidence="9" id="KW-0175">Coiled coil</keyword>
<dbReference type="GO" id="GO:0003723">
    <property type="term" value="F:RNA binding"/>
    <property type="evidence" value="ECO:0007669"/>
    <property type="project" value="InterPro"/>
</dbReference>
<comment type="catalytic activity">
    <reaction evidence="8">
        <text>L-seryl-[protein] + ATP = O-phospho-L-seryl-[protein] + ADP + H(+)</text>
        <dbReference type="Rhea" id="RHEA:17989"/>
        <dbReference type="Rhea" id="RHEA-COMP:9863"/>
        <dbReference type="Rhea" id="RHEA-COMP:11604"/>
        <dbReference type="ChEBI" id="CHEBI:15378"/>
        <dbReference type="ChEBI" id="CHEBI:29999"/>
        <dbReference type="ChEBI" id="CHEBI:30616"/>
        <dbReference type="ChEBI" id="CHEBI:83421"/>
        <dbReference type="ChEBI" id="CHEBI:456216"/>
        <dbReference type="EC" id="2.7.11.1"/>
    </reaction>
</comment>
<proteinExistence type="predicted"/>
<dbReference type="EC" id="2.7.11.1" evidence="1"/>
<keyword evidence="2" id="KW-0723">Serine/threonine-protein kinase</keyword>
<dbReference type="PANTHER" id="PTHR43671:SF98">
    <property type="entry name" value="SERINE_THREONINE-PROTEIN KINASE NEK11"/>
    <property type="match status" value="1"/>
</dbReference>
<keyword evidence="5 13" id="KW-0418">Kinase</keyword>
<evidence type="ECO:0000313" key="13">
    <source>
        <dbReference type="EMBL" id="KRX04754.1"/>
    </source>
</evidence>
<dbReference type="SUPFAM" id="SSF56112">
    <property type="entry name" value="Protein kinase-like (PK-like)"/>
    <property type="match status" value="1"/>
</dbReference>
<evidence type="ECO:0000256" key="9">
    <source>
        <dbReference type="SAM" id="Coils"/>
    </source>
</evidence>
<keyword evidence="4" id="KW-0547">Nucleotide-binding</keyword>
<dbReference type="OrthoDB" id="341578at2759"/>
<dbReference type="InterPro" id="IPR011009">
    <property type="entry name" value="Kinase-like_dom_sf"/>
</dbReference>
<dbReference type="Gene3D" id="3.10.590.10">
    <property type="entry name" value="ph1033 like domains"/>
    <property type="match status" value="1"/>
</dbReference>
<dbReference type="PROSITE" id="PS50011">
    <property type="entry name" value="PROTEIN_KINASE_DOM"/>
    <property type="match status" value="1"/>
</dbReference>
<dbReference type="InterPro" id="IPR000719">
    <property type="entry name" value="Prot_kinase_dom"/>
</dbReference>
<evidence type="ECO:0000256" key="10">
    <source>
        <dbReference type="SAM" id="MobiDB-lite"/>
    </source>
</evidence>
<dbReference type="InterPro" id="IPR008271">
    <property type="entry name" value="Ser/Thr_kinase_AS"/>
</dbReference>